<keyword evidence="14" id="KW-1185">Reference proteome</keyword>
<dbReference type="InterPro" id="IPR005288">
    <property type="entry name" value="NadB"/>
</dbReference>
<comment type="function">
    <text evidence="11">Catalyzes the oxidation of L-aspartate to iminoaspartate.</text>
</comment>
<evidence type="ECO:0000256" key="11">
    <source>
        <dbReference type="RuleBase" id="RU362049"/>
    </source>
</evidence>
<evidence type="ECO:0000313" key="14">
    <source>
        <dbReference type="Proteomes" id="UP000254711"/>
    </source>
</evidence>
<accession>A0A370K804</accession>
<sequence>MSGELPIVIVGGGVAGLATALAVAPLPVLLLCRNADGGDSASTLAQGGIAAAIGDGDDVAAHVADTLAAGAGHNDLVMVRWLCRNASGAVEWLTSLGVPFDRDSGGQLALGREGGHRAARIVHAGGDASGAAVVRSMHAQARAATHIDWRSDVDVDALLLRDGRVCGVRARDINGRQEEIQAAAVVLATGGMGALFARTSNPPGAIGSGLVLGMAAGAATRDLEFMQFHPTALDVADGHCLPLVTEALRGAGARLRRIDGSPLMDKLHAMGDLAPRDIVARQVWRALRDDGRVWLDTSGVEGDLASRFPTVHASCLAHGIDPRHAPIPVTPAAHFHMGGLSVDLEGRTTVRGLYAVGEVACNGVHGANRLASNSLLEGLLCGRRTGQHLSRLPTTPARGQHQWRQRGESLALPALVELRRSLWDAAGPVRVESTLQHALDGELLRNPTGWQARLAKQLIAAALGRRTSLGSHYRED</sequence>
<keyword evidence="7 11" id="KW-0274">FAD</keyword>
<dbReference type="FunFam" id="3.90.700.10:FF:000002">
    <property type="entry name" value="L-aspartate oxidase"/>
    <property type="match status" value="1"/>
</dbReference>
<keyword evidence="5 11" id="KW-0285">Flavoprotein</keyword>
<dbReference type="Gene3D" id="3.90.700.10">
    <property type="entry name" value="Succinate dehydrogenase/fumarate reductase flavoprotein, catalytic domain"/>
    <property type="match status" value="1"/>
</dbReference>
<evidence type="ECO:0000256" key="1">
    <source>
        <dbReference type="ARBA" id="ARBA00001974"/>
    </source>
</evidence>
<evidence type="ECO:0000256" key="2">
    <source>
        <dbReference type="ARBA" id="ARBA00004950"/>
    </source>
</evidence>
<dbReference type="PANTHER" id="PTHR42716">
    <property type="entry name" value="L-ASPARTATE OXIDASE"/>
    <property type="match status" value="1"/>
</dbReference>
<dbReference type="GO" id="GO:0034628">
    <property type="term" value="P:'de novo' NAD+ biosynthetic process from L-aspartate"/>
    <property type="evidence" value="ECO:0007669"/>
    <property type="project" value="TreeGrafter"/>
</dbReference>
<dbReference type="GO" id="GO:0008734">
    <property type="term" value="F:L-aspartate oxidase activity"/>
    <property type="evidence" value="ECO:0007669"/>
    <property type="project" value="UniProtKB-UniRule"/>
</dbReference>
<proteinExistence type="inferred from homology"/>
<dbReference type="Pfam" id="PF00890">
    <property type="entry name" value="FAD_binding_2"/>
    <property type="match status" value="1"/>
</dbReference>
<dbReference type="RefSeq" id="WP_114824871.1">
    <property type="nucleotide sequence ID" value="NZ_QQSY01000002.1"/>
</dbReference>
<evidence type="ECO:0000259" key="12">
    <source>
        <dbReference type="Pfam" id="PF00890"/>
    </source>
</evidence>
<keyword evidence="6 11" id="KW-0662">Pyridine nucleotide biosynthesis</keyword>
<dbReference type="Gene3D" id="1.20.58.100">
    <property type="entry name" value="Fumarate reductase/succinate dehydrogenase flavoprotein-like, C-terminal domain"/>
    <property type="match status" value="1"/>
</dbReference>
<dbReference type="AlphaFoldDB" id="A0A370K804"/>
<gene>
    <name evidence="13" type="primary">nadB</name>
    <name evidence="13" type="ORF">DVT68_09725</name>
</gene>
<evidence type="ECO:0000256" key="5">
    <source>
        <dbReference type="ARBA" id="ARBA00022630"/>
    </source>
</evidence>
<dbReference type="UniPathway" id="UPA00253">
    <property type="reaction ID" value="UER00326"/>
</dbReference>
<protein>
    <recommendedName>
        <fullName evidence="4 10">L-aspartate oxidase</fullName>
        <ecNumber evidence="4 10">1.4.3.16</ecNumber>
    </recommendedName>
</protein>
<reference evidence="13 14" key="1">
    <citation type="submission" date="2018-07" db="EMBL/GenBank/DDBJ databases">
        <title>Dyella solisilvae sp. nov., isolated from the pine and broad-leaved mixed forest soil.</title>
        <authorList>
            <person name="Gao Z."/>
            <person name="Qiu L."/>
        </authorList>
    </citation>
    <scope>NUCLEOTIDE SEQUENCE [LARGE SCALE GENOMIC DNA]</scope>
    <source>
        <strain evidence="13 14">DHG54</strain>
    </source>
</reference>
<evidence type="ECO:0000256" key="7">
    <source>
        <dbReference type="ARBA" id="ARBA00022827"/>
    </source>
</evidence>
<dbReference type="EMBL" id="QQSY01000002">
    <property type="protein sequence ID" value="RDI98782.1"/>
    <property type="molecule type" value="Genomic_DNA"/>
</dbReference>
<name>A0A370K804_9GAMM</name>
<dbReference type="Proteomes" id="UP000254711">
    <property type="component" value="Unassembled WGS sequence"/>
</dbReference>
<organism evidence="13 14">
    <name type="scientific">Dyella solisilvae</name>
    <dbReference type="NCBI Taxonomy" id="1920168"/>
    <lineage>
        <taxon>Bacteria</taxon>
        <taxon>Pseudomonadati</taxon>
        <taxon>Pseudomonadota</taxon>
        <taxon>Gammaproteobacteria</taxon>
        <taxon>Lysobacterales</taxon>
        <taxon>Rhodanobacteraceae</taxon>
        <taxon>Dyella</taxon>
    </lineage>
</organism>
<evidence type="ECO:0000256" key="10">
    <source>
        <dbReference type="NCBIfam" id="TIGR00551"/>
    </source>
</evidence>
<keyword evidence="8 11" id="KW-0560">Oxidoreductase</keyword>
<comment type="cofactor">
    <cofactor evidence="1 11">
        <name>FAD</name>
        <dbReference type="ChEBI" id="CHEBI:57692"/>
    </cofactor>
</comment>
<dbReference type="SUPFAM" id="SSF51905">
    <property type="entry name" value="FAD/NAD(P)-binding domain"/>
    <property type="match status" value="1"/>
</dbReference>
<dbReference type="OrthoDB" id="9806724at2"/>
<dbReference type="NCBIfam" id="TIGR00551">
    <property type="entry name" value="nadB"/>
    <property type="match status" value="1"/>
</dbReference>
<dbReference type="EC" id="1.4.3.16" evidence="4 10"/>
<comment type="similarity">
    <text evidence="3 11">Belongs to the FAD-dependent oxidoreductase 2 family. NadB subfamily.</text>
</comment>
<dbReference type="PANTHER" id="PTHR42716:SF2">
    <property type="entry name" value="L-ASPARTATE OXIDASE, CHLOROPLASTIC"/>
    <property type="match status" value="1"/>
</dbReference>
<evidence type="ECO:0000256" key="4">
    <source>
        <dbReference type="ARBA" id="ARBA00012173"/>
    </source>
</evidence>
<evidence type="ECO:0000256" key="3">
    <source>
        <dbReference type="ARBA" id="ARBA00008562"/>
    </source>
</evidence>
<comment type="pathway">
    <text evidence="2 11">Cofactor biosynthesis; NAD(+) biosynthesis; iminoaspartate from L-aspartate (oxidase route): step 1/1.</text>
</comment>
<evidence type="ECO:0000256" key="8">
    <source>
        <dbReference type="ARBA" id="ARBA00023002"/>
    </source>
</evidence>
<dbReference type="GO" id="GO:0005737">
    <property type="term" value="C:cytoplasm"/>
    <property type="evidence" value="ECO:0007669"/>
    <property type="project" value="UniProtKB-SubCell"/>
</dbReference>
<dbReference type="InterPro" id="IPR027477">
    <property type="entry name" value="Succ_DH/fumarate_Rdtase_cat_sf"/>
</dbReference>
<evidence type="ECO:0000256" key="9">
    <source>
        <dbReference type="ARBA" id="ARBA00048305"/>
    </source>
</evidence>
<dbReference type="InterPro" id="IPR003953">
    <property type="entry name" value="FAD-dep_OxRdtase_2_FAD-bd"/>
</dbReference>
<evidence type="ECO:0000313" key="13">
    <source>
        <dbReference type="EMBL" id="RDI98782.1"/>
    </source>
</evidence>
<dbReference type="SUPFAM" id="SSF56425">
    <property type="entry name" value="Succinate dehydrogenase/fumarate reductase flavoprotein, catalytic domain"/>
    <property type="match status" value="1"/>
</dbReference>
<dbReference type="Gene3D" id="3.50.50.60">
    <property type="entry name" value="FAD/NAD(P)-binding domain"/>
    <property type="match status" value="1"/>
</dbReference>
<evidence type="ECO:0000256" key="6">
    <source>
        <dbReference type="ARBA" id="ARBA00022642"/>
    </source>
</evidence>
<dbReference type="SUPFAM" id="SSF46977">
    <property type="entry name" value="Succinate dehydrogenase/fumarate reductase flavoprotein C-terminal domain"/>
    <property type="match status" value="1"/>
</dbReference>
<comment type="catalytic activity">
    <reaction evidence="9">
        <text>L-aspartate + O2 = iminosuccinate + H2O2</text>
        <dbReference type="Rhea" id="RHEA:25876"/>
        <dbReference type="ChEBI" id="CHEBI:15379"/>
        <dbReference type="ChEBI" id="CHEBI:16240"/>
        <dbReference type="ChEBI" id="CHEBI:29991"/>
        <dbReference type="ChEBI" id="CHEBI:77875"/>
        <dbReference type="EC" id="1.4.3.16"/>
    </reaction>
    <physiologicalReaction direction="left-to-right" evidence="9">
        <dbReference type="Rhea" id="RHEA:25877"/>
    </physiologicalReaction>
</comment>
<feature type="domain" description="FAD-dependent oxidoreductase 2 FAD-binding" evidence="12">
    <location>
        <begin position="7"/>
        <end position="375"/>
    </location>
</feature>
<dbReference type="InterPro" id="IPR036188">
    <property type="entry name" value="FAD/NAD-bd_sf"/>
</dbReference>
<dbReference type="PRINTS" id="PR00368">
    <property type="entry name" value="FADPNR"/>
</dbReference>
<dbReference type="InterPro" id="IPR037099">
    <property type="entry name" value="Fum_R/Succ_DH_flav-like_C_sf"/>
</dbReference>
<comment type="caution">
    <text evidence="13">The sequence shown here is derived from an EMBL/GenBank/DDBJ whole genome shotgun (WGS) entry which is preliminary data.</text>
</comment>
<comment type="subcellular location">
    <subcellularLocation>
        <location evidence="11">Cytoplasm</location>
    </subcellularLocation>
</comment>